<dbReference type="Proteomes" id="UP001323798">
    <property type="component" value="Chromosome"/>
</dbReference>
<dbReference type="Gene3D" id="1.10.10.10">
    <property type="entry name" value="Winged helix-like DNA-binding domain superfamily/Winged helix DNA-binding domain"/>
    <property type="match status" value="1"/>
</dbReference>
<feature type="domain" description="HTH marR-type" evidence="1">
    <location>
        <begin position="37"/>
        <end position="176"/>
    </location>
</feature>
<dbReference type="PRINTS" id="PR00598">
    <property type="entry name" value="HTHMARR"/>
</dbReference>
<evidence type="ECO:0000313" key="3">
    <source>
        <dbReference type="Proteomes" id="UP001323798"/>
    </source>
</evidence>
<reference evidence="2 3" key="1">
    <citation type="submission" date="2023-11" db="EMBL/GenBank/DDBJ databases">
        <title>Genome sequence of Microbacterium rhizosphaerae KACC 19337.</title>
        <authorList>
            <person name="Choi H."/>
            <person name="Kim S."/>
            <person name="Kim Y."/>
            <person name="Kwon S.-W."/>
            <person name="Heo J."/>
        </authorList>
    </citation>
    <scope>NUCLEOTIDE SEQUENCE [LARGE SCALE GENOMIC DNA]</scope>
    <source>
        <strain evidence="2 3">KACC 19337</strain>
    </source>
</reference>
<dbReference type="PROSITE" id="PS50995">
    <property type="entry name" value="HTH_MARR_2"/>
    <property type="match status" value="1"/>
</dbReference>
<dbReference type="PANTHER" id="PTHR33164:SF43">
    <property type="entry name" value="HTH-TYPE TRANSCRIPTIONAL REPRESSOR YETL"/>
    <property type="match status" value="1"/>
</dbReference>
<name>A0ABZ0SI32_9MICO</name>
<dbReference type="EMBL" id="CP139368">
    <property type="protein sequence ID" value="WPR88961.1"/>
    <property type="molecule type" value="Genomic_DNA"/>
</dbReference>
<dbReference type="InterPro" id="IPR039422">
    <property type="entry name" value="MarR/SlyA-like"/>
</dbReference>
<dbReference type="Pfam" id="PF12802">
    <property type="entry name" value="MarR_2"/>
    <property type="match status" value="1"/>
</dbReference>
<dbReference type="SUPFAM" id="SSF46785">
    <property type="entry name" value="Winged helix' DNA-binding domain"/>
    <property type="match status" value="1"/>
</dbReference>
<accession>A0ABZ0SI32</accession>
<protein>
    <submittedName>
        <fullName evidence="2">MarR family transcriptional regulator</fullName>
    </submittedName>
</protein>
<gene>
    <name evidence="2" type="ORF">SM116_14505</name>
</gene>
<sequence>MGSHKPDQGVANAMLDPRVIDPRQELVDYGDLSDEEIAQIVRVLIAVRRWREAEQEVRFRSRTDMKLGETDMAALRYLVALKNQATIATPKMLADHLGISTASTTKLLDRLAVAGHIERSPHPTDRRALMIKITQQTHEQVRESVGRLHAYRWKVAAEMSPRERETVIRFLDRLSETQTQDPDRDRDRAAG</sequence>
<dbReference type="InterPro" id="IPR036390">
    <property type="entry name" value="WH_DNA-bd_sf"/>
</dbReference>
<dbReference type="SMART" id="SM00347">
    <property type="entry name" value="HTH_MARR"/>
    <property type="match status" value="1"/>
</dbReference>
<evidence type="ECO:0000313" key="2">
    <source>
        <dbReference type="EMBL" id="WPR88961.1"/>
    </source>
</evidence>
<proteinExistence type="predicted"/>
<evidence type="ECO:0000259" key="1">
    <source>
        <dbReference type="PROSITE" id="PS50995"/>
    </source>
</evidence>
<keyword evidence="3" id="KW-1185">Reference proteome</keyword>
<dbReference type="InterPro" id="IPR036388">
    <property type="entry name" value="WH-like_DNA-bd_sf"/>
</dbReference>
<dbReference type="PANTHER" id="PTHR33164">
    <property type="entry name" value="TRANSCRIPTIONAL REGULATOR, MARR FAMILY"/>
    <property type="match status" value="1"/>
</dbReference>
<dbReference type="RefSeq" id="WP_320941678.1">
    <property type="nucleotide sequence ID" value="NZ_BAABEU010000008.1"/>
</dbReference>
<organism evidence="2 3">
    <name type="scientific">Microbacterium rhizosphaerae</name>
    <dbReference type="NCBI Taxonomy" id="1678237"/>
    <lineage>
        <taxon>Bacteria</taxon>
        <taxon>Bacillati</taxon>
        <taxon>Actinomycetota</taxon>
        <taxon>Actinomycetes</taxon>
        <taxon>Micrococcales</taxon>
        <taxon>Microbacteriaceae</taxon>
        <taxon>Microbacterium</taxon>
    </lineage>
</organism>
<dbReference type="InterPro" id="IPR000835">
    <property type="entry name" value="HTH_MarR-typ"/>
</dbReference>